<evidence type="ECO:0000313" key="3">
    <source>
        <dbReference type="Proteomes" id="UP000728185"/>
    </source>
</evidence>
<dbReference type="EMBL" id="LUCM01006139">
    <property type="protein sequence ID" value="KAA0191759.1"/>
    <property type="molecule type" value="Genomic_DNA"/>
</dbReference>
<keyword evidence="3" id="KW-1185">Reference proteome</keyword>
<keyword evidence="1" id="KW-0732">Signal</keyword>
<dbReference type="OrthoDB" id="6232090at2759"/>
<name>A0A8E0RZ63_9TREM</name>
<sequence length="197" mass="22682">MRFLAFTIFSVLIGQSTEWTILSHPFNDNPYEAECLDDCCEDIEILEFGVCGNTVVLDRAMSKLTILRIRFERIFEAAQMAKQRLNTTSQSMFVAVLLSETANIQWLFLFRSLEYLIDGRPMVGGHNILPLWHQRSVVHQQVSTSQWKFLILLVSDYSDLPLDCGDPPTVFSLEWITPETAVILGAIHYQMDERDFQ</sequence>
<accession>A0A8E0RZ63</accession>
<feature type="chain" id="PRO_5034306656" evidence="1">
    <location>
        <begin position="19"/>
        <end position="197"/>
    </location>
</feature>
<evidence type="ECO:0000313" key="2">
    <source>
        <dbReference type="EMBL" id="KAA0191759.1"/>
    </source>
</evidence>
<dbReference type="AlphaFoldDB" id="A0A8E0RZ63"/>
<comment type="caution">
    <text evidence="2">The sequence shown here is derived from an EMBL/GenBank/DDBJ whole genome shotgun (WGS) entry which is preliminary data.</text>
</comment>
<reference evidence="2" key="1">
    <citation type="submission" date="2019-05" db="EMBL/GenBank/DDBJ databases">
        <title>Annotation for the trematode Fasciolopsis buski.</title>
        <authorList>
            <person name="Choi Y.-J."/>
        </authorList>
    </citation>
    <scope>NUCLEOTIDE SEQUENCE</scope>
    <source>
        <strain evidence="2">HT</strain>
        <tissue evidence="2">Whole worm</tissue>
    </source>
</reference>
<feature type="signal peptide" evidence="1">
    <location>
        <begin position="1"/>
        <end position="18"/>
    </location>
</feature>
<protein>
    <submittedName>
        <fullName evidence="2">Uncharacterized protein</fullName>
    </submittedName>
</protein>
<dbReference type="Proteomes" id="UP000728185">
    <property type="component" value="Unassembled WGS sequence"/>
</dbReference>
<proteinExistence type="predicted"/>
<gene>
    <name evidence="2" type="ORF">FBUS_06353</name>
</gene>
<evidence type="ECO:0000256" key="1">
    <source>
        <dbReference type="SAM" id="SignalP"/>
    </source>
</evidence>
<organism evidence="2 3">
    <name type="scientific">Fasciolopsis buskii</name>
    <dbReference type="NCBI Taxonomy" id="27845"/>
    <lineage>
        <taxon>Eukaryota</taxon>
        <taxon>Metazoa</taxon>
        <taxon>Spiralia</taxon>
        <taxon>Lophotrochozoa</taxon>
        <taxon>Platyhelminthes</taxon>
        <taxon>Trematoda</taxon>
        <taxon>Digenea</taxon>
        <taxon>Plagiorchiida</taxon>
        <taxon>Echinostomata</taxon>
        <taxon>Echinostomatoidea</taxon>
        <taxon>Fasciolidae</taxon>
        <taxon>Fasciolopsis</taxon>
    </lineage>
</organism>